<dbReference type="Proteomes" id="UP001562065">
    <property type="component" value="Unassembled WGS sequence"/>
</dbReference>
<evidence type="ECO:0000313" key="1">
    <source>
        <dbReference type="EMBL" id="MEY1662203.1"/>
    </source>
</evidence>
<dbReference type="RefSeq" id="WP_369455442.1">
    <property type="nucleotide sequence ID" value="NZ_JBGCUO010000001.1"/>
</dbReference>
<sequence length="351" mass="40619">MLLCMLSAPVLAAHDCPDCATDPLPDPEGWVRDTDGAMVVEIEDDGGLYRVPLDCDPWTGNQRLKWIDRTHYKFSRGLCWPTQWLDGVFGDADDQARKTGGTTVRVVVQEHAREAEGVEGDVRFRVRAHLPALEHRLSLVFSSDRDFSDDNAGLNTIEDITPTGDRNRARAGLRWVARQASNMDLDFDVGLQSRLKLYSRVRYRFFAPISENWSWRVTETVDWRDERGFRSRSVVDFDRPMGRHQLLRFSSFAETSRERDRDGIGWAWQQSAALARELNQRAAIRYLVSADGHTEPTTRVDNYRVGATYRRNIWRPWVFFELEPYVAWPRERRYDTTFGGVVRVETLFGIR</sequence>
<accession>A0ABV4AK22</accession>
<proteinExistence type="predicted"/>
<reference evidence="1 2" key="1">
    <citation type="submission" date="2024-07" db="EMBL/GenBank/DDBJ databases">
        <authorList>
            <person name="Ren Q."/>
        </authorList>
    </citation>
    <scope>NUCLEOTIDE SEQUENCE [LARGE SCALE GENOMIC DNA]</scope>
    <source>
        <strain evidence="1 2">REN37</strain>
    </source>
</reference>
<gene>
    <name evidence="1" type="ORF">AB5I84_08590</name>
</gene>
<evidence type="ECO:0000313" key="2">
    <source>
        <dbReference type="Proteomes" id="UP001562065"/>
    </source>
</evidence>
<evidence type="ECO:0008006" key="3">
    <source>
        <dbReference type="Google" id="ProtNLM"/>
    </source>
</evidence>
<keyword evidence="2" id="KW-1185">Reference proteome</keyword>
<organism evidence="1 2">
    <name type="scientific">Isoalcanivorax beigongshangi</name>
    <dbReference type="NCBI Taxonomy" id="3238810"/>
    <lineage>
        <taxon>Bacteria</taxon>
        <taxon>Pseudomonadati</taxon>
        <taxon>Pseudomonadota</taxon>
        <taxon>Gammaproteobacteria</taxon>
        <taxon>Oceanospirillales</taxon>
        <taxon>Alcanivoracaceae</taxon>
        <taxon>Isoalcanivorax</taxon>
    </lineage>
</organism>
<dbReference type="EMBL" id="JBGCUO010000001">
    <property type="protein sequence ID" value="MEY1662203.1"/>
    <property type="molecule type" value="Genomic_DNA"/>
</dbReference>
<protein>
    <recommendedName>
        <fullName evidence="3">Beta-barrel porin 2</fullName>
    </recommendedName>
</protein>
<comment type="caution">
    <text evidence="1">The sequence shown here is derived from an EMBL/GenBank/DDBJ whole genome shotgun (WGS) entry which is preliminary data.</text>
</comment>
<name>A0ABV4AK22_9GAMM</name>